<evidence type="ECO:0000256" key="1">
    <source>
        <dbReference type="ARBA" id="ARBA00000213"/>
    </source>
</evidence>
<feature type="domain" description="Topo IA-type catalytic" evidence="11">
    <location>
        <begin position="155"/>
        <end position="637"/>
    </location>
</feature>
<dbReference type="GO" id="GO:0000287">
    <property type="term" value="F:magnesium ion binding"/>
    <property type="evidence" value="ECO:0007669"/>
    <property type="project" value="UniProtKB-UniRule"/>
</dbReference>
<organism evidence="12 13">
    <name type="scientific">Thalassotalea euphylliae</name>
    <dbReference type="NCBI Taxonomy" id="1655234"/>
    <lineage>
        <taxon>Bacteria</taxon>
        <taxon>Pseudomonadati</taxon>
        <taxon>Pseudomonadota</taxon>
        <taxon>Gammaproteobacteria</taxon>
        <taxon>Alteromonadales</taxon>
        <taxon>Colwelliaceae</taxon>
        <taxon>Thalassotalea</taxon>
    </lineage>
</organism>
<dbReference type="InterPro" id="IPR000380">
    <property type="entry name" value="Topo_IA"/>
</dbReference>
<dbReference type="Gene3D" id="3.40.50.140">
    <property type="match status" value="1"/>
</dbReference>
<feature type="region of interest" description="Interaction with DNA" evidence="8">
    <location>
        <begin position="194"/>
        <end position="199"/>
    </location>
</feature>
<comment type="caution">
    <text evidence="12">The sequence shown here is derived from an EMBL/GenBank/DDBJ whole genome shotgun (WGS) entry which is preliminary data.</text>
</comment>
<dbReference type="Gene3D" id="2.70.20.10">
    <property type="entry name" value="Topoisomerase I, domain 3"/>
    <property type="match status" value="1"/>
</dbReference>
<dbReference type="Gene3D" id="1.10.460.10">
    <property type="entry name" value="Topoisomerase I, domain 2"/>
    <property type="match status" value="1"/>
</dbReference>
<proteinExistence type="inferred from homology"/>
<dbReference type="InterPro" id="IPR013826">
    <property type="entry name" value="Topo_IA_cen_sub3"/>
</dbReference>
<feature type="compositionally biased region" description="Basic residues" evidence="9">
    <location>
        <begin position="658"/>
        <end position="677"/>
    </location>
</feature>
<comment type="catalytic activity">
    <reaction evidence="1 8">
        <text>ATP-independent breakage of single-stranded DNA, followed by passage and rejoining.</text>
        <dbReference type="EC" id="5.6.2.1"/>
    </reaction>
</comment>
<dbReference type="Gene3D" id="1.10.290.10">
    <property type="entry name" value="Topoisomerase I, domain 4"/>
    <property type="match status" value="1"/>
</dbReference>
<dbReference type="AlphaFoldDB" id="A0A3E0U2D8"/>
<comment type="function">
    <text evidence="8">Releases the supercoiling and torsional tension of DNA, which is introduced during the DNA replication and transcription, by transiently cleaving and rejoining one strand of the DNA duplex. Introduces a single-strand break via transesterification at a target site in duplex DNA. The scissile phosphodiester is attacked by the catalytic tyrosine of the enzyme, resulting in the formation of a DNA-(5'-phosphotyrosyl)-enzyme intermediate and the expulsion of a 3'-OH DNA strand. The free DNA strand then undergoes passage around the unbroken strand, thus removing DNA supercoils. Finally, in the religation step, the DNA 3'-OH attacks the covalent intermediate to expel the active-site tyrosine and restore the DNA phosphodiester backbone.</text>
</comment>
<dbReference type="InterPro" id="IPR013497">
    <property type="entry name" value="Topo_IA_cen"/>
</dbReference>
<dbReference type="PANTHER" id="PTHR11390">
    <property type="entry name" value="PROKARYOTIC DNA TOPOISOMERASE"/>
    <property type="match status" value="1"/>
</dbReference>
<dbReference type="EMBL" id="QUOT01000001">
    <property type="protein sequence ID" value="REL30880.1"/>
    <property type="molecule type" value="Genomic_DNA"/>
</dbReference>
<dbReference type="FunFam" id="3.40.50.140:FF:000004">
    <property type="entry name" value="DNA topoisomerase 3"/>
    <property type="match status" value="1"/>
</dbReference>
<keyword evidence="13" id="KW-1185">Reference proteome</keyword>
<gene>
    <name evidence="8" type="primary">topB</name>
    <name evidence="12" type="ORF">DXX94_09200</name>
</gene>
<dbReference type="InterPro" id="IPR003601">
    <property type="entry name" value="Topo_IA_2"/>
</dbReference>
<dbReference type="SUPFAM" id="SSF56712">
    <property type="entry name" value="Prokaryotic type I DNA topoisomerase"/>
    <property type="match status" value="1"/>
</dbReference>
<comment type="similarity">
    <text evidence="2 8">Belongs to the type IA topoisomerase family.</text>
</comment>
<accession>A0A3E0U2D8</accession>
<dbReference type="SMART" id="SM00436">
    <property type="entry name" value="TOP1Bc"/>
    <property type="match status" value="1"/>
</dbReference>
<dbReference type="InterPro" id="IPR034144">
    <property type="entry name" value="TOPRIM_TopoIII"/>
</dbReference>
<dbReference type="GO" id="GO:0006265">
    <property type="term" value="P:DNA topological change"/>
    <property type="evidence" value="ECO:0007669"/>
    <property type="project" value="UniProtKB-UniRule"/>
</dbReference>
<dbReference type="EC" id="5.6.2.1" evidence="8"/>
<name>A0A3E0U2D8_9GAMM</name>
<dbReference type="InterPro" id="IPR006171">
    <property type="entry name" value="TOPRIM_dom"/>
</dbReference>
<sequence>MKLYIAEKPSLGRAIADVLPKPHKKQQGYIQVGNGDIVTWCIGHILEQAEPEAYGEHYKKWQLEHLPIIPDSWQLKPKYKTKSQLTVIRNWLKKADEVVHAGDPDREGQLLVDEVLNYLKLTKTKTAAVKRLLISDLNPAAVKKALNQLKSNQAFMPLSVSALARSRADWLYGINLTRALTIQGGKAGYQGVLSVGRVQTPVLGLVVNRDREIANFVSKPFYEVEAKLTLNQTASAPNIMAKWQPSEACQPYQDGDGRVVVKALAENVVSRIHQQPAQVTELTKQDKQQNAPLPYNLSALQIDAAKRYAMNAKLVLDVCQALYEKHKLITYPRSDCRYLPTEHFSQAPQILAMLKDSQLPLAKQLGDADPKRKSRAWQDSKVGAHHAIIPTTKSPAKLNLNNFEKNIYQLICRQYAAQFFPAYCYQQIKASFSIAGGLFTASTNIVSQLGWKSLFTPSKNSKEESTKAEQAIPTSAEDATPTSNKEDNDEQQNNNPALANLTQGQTLFCQLGHLREKQTEPPKHFTDASLLAAMTGIARFVTDKPLKAILKETDGLGTEATRAGIIDLLFKRGFLQRQGKQIHATDTGKGLIDALPSDCTQPDMTARWELSLNQIADKACSYGQFMQPIEGSLHGLVNLLSQQLPSSLQGLKSPQKPAYKKRRKTSNTKRKSSTTKK</sequence>
<dbReference type="InterPro" id="IPR023405">
    <property type="entry name" value="Topo_IA_core_domain"/>
</dbReference>
<dbReference type="SMART" id="SM00437">
    <property type="entry name" value="TOP1Ac"/>
    <property type="match status" value="1"/>
</dbReference>
<dbReference type="InterPro" id="IPR023406">
    <property type="entry name" value="Topo_IA_AS"/>
</dbReference>
<dbReference type="NCBIfam" id="TIGR01056">
    <property type="entry name" value="topB"/>
    <property type="match status" value="1"/>
</dbReference>
<keyword evidence="6 8" id="KW-0238">DNA-binding</keyword>
<evidence type="ECO:0000256" key="8">
    <source>
        <dbReference type="HAMAP-Rule" id="MF_00953"/>
    </source>
</evidence>
<dbReference type="Proteomes" id="UP000256899">
    <property type="component" value="Unassembled WGS sequence"/>
</dbReference>
<evidence type="ECO:0000256" key="3">
    <source>
        <dbReference type="ARBA" id="ARBA00022723"/>
    </source>
</evidence>
<dbReference type="NCBIfam" id="NF005829">
    <property type="entry name" value="PRK07726.1"/>
    <property type="match status" value="1"/>
</dbReference>
<dbReference type="GO" id="GO:0043597">
    <property type="term" value="C:cytoplasmic replication fork"/>
    <property type="evidence" value="ECO:0007669"/>
    <property type="project" value="TreeGrafter"/>
</dbReference>
<dbReference type="InterPro" id="IPR003602">
    <property type="entry name" value="Topo_IA_DNA-bd_dom"/>
</dbReference>
<dbReference type="Pfam" id="PF01751">
    <property type="entry name" value="Toprim"/>
    <property type="match status" value="1"/>
</dbReference>
<feature type="site" description="Interaction with DNA" evidence="8">
    <location>
        <position position="333"/>
    </location>
</feature>
<feature type="domain" description="Toprim" evidence="10">
    <location>
        <begin position="1"/>
        <end position="134"/>
    </location>
</feature>
<dbReference type="CDD" id="cd00186">
    <property type="entry name" value="TOP1Ac"/>
    <property type="match status" value="1"/>
</dbReference>
<dbReference type="FunFam" id="1.10.290.10:FF:000004">
    <property type="entry name" value="DNA topoisomerase 3"/>
    <property type="match status" value="1"/>
</dbReference>
<keyword evidence="3 8" id="KW-0479">Metal-binding</keyword>
<evidence type="ECO:0000256" key="6">
    <source>
        <dbReference type="ARBA" id="ARBA00023125"/>
    </source>
</evidence>
<evidence type="ECO:0000256" key="5">
    <source>
        <dbReference type="ARBA" id="ARBA00023029"/>
    </source>
</evidence>
<feature type="binding site" evidence="8">
    <location>
        <position position="103"/>
    </location>
    <ligand>
        <name>Mg(2+)</name>
        <dbReference type="ChEBI" id="CHEBI:18420"/>
        <label>1</label>
        <note>catalytic</note>
    </ligand>
</feature>
<dbReference type="HAMAP" id="MF_00953">
    <property type="entry name" value="Topoisom_3_prok"/>
    <property type="match status" value="1"/>
</dbReference>
<dbReference type="PANTHER" id="PTHR11390:SF21">
    <property type="entry name" value="DNA TOPOISOMERASE 3-ALPHA"/>
    <property type="match status" value="1"/>
</dbReference>
<dbReference type="PROSITE" id="PS52039">
    <property type="entry name" value="TOPO_IA_2"/>
    <property type="match status" value="1"/>
</dbReference>
<evidence type="ECO:0000259" key="11">
    <source>
        <dbReference type="PROSITE" id="PS52039"/>
    </source>
</evidence>
<evidence type="ECO:0000256" key="4">
    <source>
        <dbReference type="ARBA" id="ARBA00022842"/>
    </source>
</evidence>
<keyword evidence="7 8" id="KW-0413">Isomerase</keyword>
<reference evidence="13" key="1">
    <citation type="submission" date="2018-08" db="EMBL/GenBank/DDBJ databases">
        <title>Thalassotalea euphylliae genome.</title>
        <authorList>
            <person name="Summers S."/>
            <person name="Rice S.A."/>
            <person name="Freckelton M.L."/>
            <person name="Nedved B.T."/>
            <person name="Hadfield M.G."/>
        </authorList>
    </citation>
    <scope>NUCLEOTIDE SEQUENCE [LARGE SCALE GENOMIC DNA]</scope>
    <source>
        <strain evidence="13">H3</strain>
    </source>
</reference>
<evidence type="ECO:0000259" key="10">
    <source>
        <dbReference type="PROSITE" id="PS50880"/>
    </source>
</evidence>
<dbReference type="PRINTS" id="PR00417">
    <property type="entry name" value="PRTPISMRASEI"/>
</dbReference>
<dbReference type="InterPro" id="IPR005738">
    <property type="entry name" value="TopoIII"/>
</dbReference>
<evidence type="ECO:0000256" key="9">
    <source>
        <dbReference type="SAM" id="MobiDB-lite"/>
    </source>
</evidence>
<dbReference type="Pfam" id="PF01131">
    <property type="entry name" value="Topoisom_bac"/>
    <property type="match status" value="1"/>
</dbReference>
<dbReference type="CDD" id="cd03362">
    <property type="entry name" value="TOPRIM_TopoIA_TopoIII"/>
    <property type="match status" value="1"/>
</dbReference>
<evidence type="ECO:0000256" key="7">
    <source>
        <dbReference type="ARBA" id="ARBA00023235"/>
    </source>
</evidence>
<dbReference type="InterPro" id="IPR013824">
    <property type="entry name" value="Topo_IA_cen_sub1"/>
</dbReference>
<protein>
    <recommendedName>
        <fullName evidence="8">DNA topoisomerase 3</fullName>
        <ecNumber evidence="8">5.6.2.1</ecNumber>
    </recommendedName>
    <alternativeName>
        <fullName evidence="8">DNA topoisomerase III</fullName>
    </alternativeName>
</protein>
<feature type="site" description="Interaction with DNA" evidence="8">
    <location>
        <position position="170"/>
    </location>
</feature>
<evidence type="ECO:0000313" key="12">
    <source>
        <dbReference type="EMBL" id="REL30880.1"/>
    </source>
</evidence>
<comment type="caution">
    <text evidence="8">Lacks conserved residue(s) required for the propagation of feature annotation.</text>
</comment>
<feature type="binding site" evidence="8">
    <location>
        <position position="105"/>
    </location>
    <ligand>
        <name>Mg(2+)</name>
        <dbReference type="ChEBI" id="CHEBI:18420"/>
        <label>2</label>
    </ligand>
</feature>
<dbReference type="PROSITE" id="PS00396">
    <property type="entry name" value="TOPO_IA_1"/>
    <property type="match status" value="1"/>
</dbReference>
<feature type="binding site" evidence="8">
    <location>
        <position position="7"/>
    </location>
    <ligand>
        <name>Mg(2+)</name>
        <dbReference type="ChEBI" id="CHEBI:18420"/>
        <label>1</label>
        <note>catalytic</note>
    </ligand>
</feature>
<dbReference type="RefSeq" id="WP_116015357.1">
    <property type="nucleotide sequence ID" value="NZ_QUOT01000001.1"/>
</dbReference>
<feature type="binding site" evidence="8">
    <location>
        <position position="103"/>
    </location>
    <ligand>
        <name>Mg(2+)</name>
        <dbReference type="ChEBI" id="CHEBI:18420"/>
        <label>2</label>
    </ligand>
</feature>
<comment type="cofactor">
    <cofactor evidence="8">
        <name>Mg(2+)</name>
        <dbReference type="ChEBI" id="CHEBI:18420"/>
    </cofactor>
    <text evidence="8">Binds two Mg(2+) per subunit.</text>
</comment>
<dbReference type="SMART" id="SM00493">
    <property type="entry name" value="TOPRIM"/>
    <property type="match status" value="1"/>
</dbReference>
<feature type="region of interest" description="Disordered" evidence="9">
    <location>
        <begin position="647"/>
        <end position="677"/>
    </location>
</feature>
<dbReference type="GO" id="GO:0006310">
    <property type="term" value="P:DNA recombination"/>
    <property type="evidence" value="ECO:0007669"/>
    <property type="project" value="TreeGrafter"/>
</dbReference>
<dbReference type="PROSITE" id="PS50880">
    <property type="entry name" value="TOPRIM"/>
    <property type="match status" value="1"/>
</dbReference>
<dbReference type="GO" id="GO:0003677">
    <property type="term" value="F:DNA binding"/>
    <property type="evidence" value="ECO:0007669"/>
    <property type="project" value="UniProtKB-KW"/>
</dbReference>
<dbReference type="GO" id="GO:0003917">
    <property type="term" value="F:DNA topoisomerase type I (single strand cut, ATP-independent) activity"/>
    <property type="evidence" value="ECO:0007669"/>
    <property type="project" value="UniProtKB-UniRule"/>
</dbReference>
<evidence type="ECO:0000256" key="2">
    <source>
        <dbReference type="ARBA" id="ARBA00009446"/>
    </source>
</evidence>
<dbReference type="InterPro" id="IPR013825">
    <property type="entry name" value="Topo_IA_cen_sub2"/>
</dbReference>
<keyword evidence="5 8" id="KW-0799">Topoisomerase</keyword>
<dbReference type="GO" id="GO:0006281">
    <property type="term" value="P:DNA repair"/>
    <property type="evidence" value="ECO:0007669"/>
    <property type="project" value="TreeGrafter"/>
</dbReference>
<keyword evidence="4 8" id="KW-0460">Magnesium</keyword>
<feature type="region of interest" description="Disordered" evidence="9">
    <location>
        <begin position="457"/>
        <end position="496"/>
    </location>
</feature>
<evidence type="ECO:0000313" key="13">
    <source>
        <dbReference type="Proteomes" id="UP000256899"/>
    </source>
</evidence>
<feature type="site" description="Interaction with DNA" evidence="8">
    <location>
        <position position="61"/>
    </location>
</feature>
<feature type="site" description="Interaction with DNA" evidence="8">
    <location>
        <position position="178"/>
    </location>
</feature>
<feature type="active site" description="O-(5'-phospho-DNA)-tyrosine intermediate" evidence="8">
    <location>
        <position position="331"/>
    </location>
</feature>